<feature type="region of interest" description="Disordered" evidence="11">
    <location>
        <begin position="850"/>
        <end position="935"/>
    </location>
</feature>
<keyword evidence="6" id="KW-0156">Chromatin regulator</keyword>
<dbReference type="Gene3D" id="1.10.10.60">
    <property type="entry name" value="Homeodomain-like"/>
    <property type="match status" value="1"/>
</dbReference>
<dbReference type="GO" id="GO:0005524">
    <property type="term" value="F:ATP binding"/>
    <property type="evidence" value="ECO:0007669"/>
    <property type="project" value="UniProtKB-KW"/>
</dbReference>
<feature type="region of interest" description="Disordered" evidence="11">
    <location>
        <begin position="996"/>
        <end position="1015"/>
    </location>
</feature>
<dbReference type="SUPFAM" id="SSF54160">
    <property type="entry name" value="Chromo domain-like"/>
    <property type="match status" value="2"/>
</dbReference>
<dbReference type="GO" id="GO:0006325">
    <property type="term" value="P:chromatin organization"/>
    <property type="evidence" value="ECO:0007669"/>
    <property type="project" value="UniProtKB-KW"/>
</dbReference>
<feature type="compositionally biased region" description="Basic and acidic residues" evidence="11">
    <location>
        <begin position="3815"/>
        <end position="3824"/>
    </location>
</feature>
<dbReference type="Pfam" id="PF00385">
    <property type="entry name" value="Chromo"/>
    <property type="match status" value="1"/>
</dbReference>
<reference evidence="12" key="1">
    <citation type="journal article" date="2012" name="Nat. Genet.">
        <title>Whole-genome sequence of Schistosoma haematobium.</title>
        <authorList>
            <person name="Young N.D."/>
            <person name="Jex A.R."/>
            <person name="Li B."/>
            <person name="Liu S."/>
            <person name="Yang L."/>
            <person name="Xiong Z."/>
            <person name="Li Y."/>
            <person name="Cantacessi C."/>
            <person name="Hall R.S."/>
            <person name="Xu X."/>
            <person name="Chen F."/>
            <person name="Wu X."/>
            <person name="Zerlotini A."/>
            <person name="Oliveira G."/>
            <person name="Hofmann A."/>
            <person name="Zhang G."/>
            <person name="Fang X."/>
            <person name="Kang Y."/>
            <person name="Campbell B.E."/>
            <person name="Loukas A."/>
            <person name="Ranganathan S."/>
            <person name="Rollinson D."/>
            <person name="Rinaldi G."/>
            <person name="Brindley P.J."/>
            <person name="Yang H."/>
            <person name="Wang J."/>
            <person name="Wang J."/>
            <person name="Gasser R.B."/>
        </authorList>
    </citation>
    <scope>NUCLEOTIDE SEQUENCE [LARGE SCALE GENOMIC DNA]</scope>
</reference>
<comment type="subcellular location">
    <subcellularLocation>
        <location evidence="1">Nucleus</location>
    </subcellularLocation>
</comment>
<dbReference type="GO" id="GO:0004386">
    <property type="term" value="F:helicase activity"/>
    <property type="evidence" value="ECO:0007669"/>
    <property type="project" value="UniProtKB-KW"/>
</dbReference>
<dbReference type="GO" id="GO:0003677">
    <property type="term" value="F:DNA binding"/>
    <property type="evidence" value="ECO:0007669"/>
    <property type="project" value="UniProtKB-KW"/>
</dbReference>
<feature type="compositionally biased region" description="Polar residues" evidence="11">
    <location>
        <begin position="3220"/>
        <end position="3247"/>
    </location>
</feature>
<feature type="compositionally biased region" description="Basic residues" evidence="11">
    <location>
        <begin position="2058"/>
        <end position="2071"/>
    </location>
</feature>
<dbReference type="Pfam" id="PF23078">
    <property type="entry name" value="HTH_CHD6-9"/>
    <property type="match status" value="1"/>
</dbReference>
<dbReference type="SUPFAM" id="SSF52540">
    <property type="entry name" value="P-loop containing nucleoside triphosphate hydrolases"/>
    <property type="match status" value="2"/>
</dbReference>
<dbReference type="PANTHER" id="PTHR46850">
    <property type="entry name" value="CHROMODOMAIN-HELICASE-DNA-BINDING PROTEIN 9"/>
    <property type="match status" value="1"/>
</dbReference>
<organism evidence="12">
    <name type="scientific">Schistosoma haematobium</name>
    <name type="common">Blood fluke</name>
    <dbReference type="NCBI Taxonomy" id="6185"/>
    <lineage>
        <taxon>Eukaryota</taxon>
        <taxon>Metazoa</taxon>
        <taxon>Spiralia</taxon>
        <taxon>Lophotrochozoa</taxon>
        <taxon>Platyhelminthes</taxon>
        <taxon>Trematoda</taxon>
        <taxon>Digenea</taxon>
        <taxon>Strigeidida</taxon>
        <taxon>Schistosomatoidea</taxon>
        <taxon>Schistosomatidae</taxon>
        <taxon>Schistosoma</taxon>
    </lineage>
</organism>
<dbReference type="Gene3D" id="3.40.5.120">
    <property type="match status" value="1"/>
</dbReference>
<dbReference type="InterPro" id="IPR037259">
    <property type="entry name" value="BRK_sf"/>
</dbReference>
<dbReference type="CDD" id="cd17995">
    <property type="entry name" value="DEXHc_CHD6_7_8_9"/>
    <property type="match status" value="1"/>
</dbReference>
<feature type="region of interest" description="Disordered" evidence="11">
    <location>
        <begin position="1217"/>
        <end position="1238"/>
    </location>
</feature>
<dbReference type="Gene3D" id="3.40.50.300">
    <property type="entry name" value="P-loop containing nucleotide triphosphate hydrolases"/>
    <property type="match status" value="1"/>
</dbReference>
<feature type="compositionally biased region" description="Polar residues" evidence="11">
    <location>
        <begin position="2012"/>
        <end position="2029"/>
    </location>
</feature>
<dbReference type="InterPro" id="IPR014001">
    <property type="entry name" value="Helicase_ATP-bd"/>
</dbReference>
<keyword evidence="12" id="KW-0347">Helicase</keyword>
<feature type="region of interest" description="Disordered" evidence="11">
    <location>
        <begin position="3543"/>
        <end position="3605"/>
    </location>
</feature>
<dbReference type="SMART" id="SM00592">
    <property type="entry name" value="BRK"/>
    <property type="match status" value="1"/>
</dbReference>
<dbReference type="EMBL" id="KL250677">
    <property type="protein sequence ID" value="KGB35350.1"/>
    <property type="molecule type" value="Genomic_DNA"/>
</dbReference>
<feature type="region of interest" description="Disordered" evidence="11">
    <location>
        <begin position="2006"/>
        <end position="2090"/>
    </location>
</feature>
<sequence>MEHQYRSFGVESSSFLEDLNDPGSCSYTVHQNVQSNPNFTTNFQQQAPGYYGYESRFNIPQQQQIRYDPKLYTSAPLGFPNPEHQYDCSNNRQRLVAPRCGSPYDRPEYTWDQNSPYTSPNYSVRPGDARFSRPHSRTSEVHPQTVNQFACRVSTNQTLTSNSSSCASSYLNGSKDSGFHQAIQTPSSIQPHCLQNDATGSYVSTLDCKSQKVSLYKEESTRICDRLSQLYRLSSTSPTVQQEINFLQGQLRTLESSALISEKQSVQPFYSSQNCSDKTLQNVPLPVSQSAPNPSSPSSFSIHRYSVDLKPTGTNCSTFDPRVVCCQNDTLKVSQKITSTNDCTTPSISSSCISVANTSYPYVVTPHLQEGSPVVSGHLSVNTVNSYSTVQPTSNNQTTLSSTISNCFIDRNISSGSSLLTVCSQSGNVCGPSLIISPSNNINPCVTSSCLSSFCQSAGVSNGFLESSINQQSRESLAPASAALPQNNLTLQSSLVVSRNQQVINDAKSNPRKIPESLSCTSVNTELDYSKMNICTSQSNLIGPLNSSSFTLNSDTVQQSIHGSTIHYRQAENSSDISYNPLCKNISESSCGSVSSVTSGNFSQVYQSYGQYVPFTQESRLNMNTGSYWNPQYQGTSSELIGQHLQPIAPAPVHSIVGPGTQCIEMNKFNSLGCSDISYASILPKTTSTESQPVKKTRGRKPRNHENDTDKHPRKPRKSREVGAPTNEAQSDNTPDRPVFIAPLTKRPRGRAPKKPKTDVESVNNIDSNPYATESIGENIDVRGDESLLESRKRRASIRPVEVRKKRKYRKSLKSTSMLANDSLNISQSSETTSPNYATQLSETITKQVKVVRARPRPKKRRPLPTLIKRKRRSAFYGDDSGSEPDVSGRLGSRTSEVRVESEGANNSRNKRRSERNTGDRKSYTDDLQLNLSDDEIDGQDGEVITLNDSADFAEDVDNKIVESVLGRRITKRLIKKITQTEIRSTDDVISKNSKVDLQSSTNNSGEKSQITFTEEEEEEEVEEFYLKYKSYSYLHCEWRALDEITDPRILPKIRRFEMKQANSIRTEHLDLNLKAYSAAYNTRRWTQRTSVYIILLYSLVSHLSACNKDDDVVLFNPDYVEVERVLDVKVYSNGQLVPTEKLERESGRESFSGDPADLKRYIRRHKERNKVRNVHETKCKIKSEAPSEESTIMLTMNTSESVSENHSTTPLTEDFLEADNNTNCPPPSSSNAGDTSSHISQTTLVELDIKSTDIICPSPADLMSSHNEEKDRLNDISDGNTSSAAKQSEIESVQLEATLLTNKTGKYDDIDDKDDNVDDDDGTCSPVNVTYYLVKWRSLAYEDATWELSQDVDPTKVKEFYKRRYPPRNPFIPRDNNYKIIRPDPSTWKPIDSNTIYKNNNKLRDYQVEGVNWLTFCWYHHRNCILADEMGLGKTVQSVTFLLEIFKASVQGPFLIIVPLSTVGNWQREFENWSDFNVIIYHGSSVSRSMIQEYEMFYRKRTSGAPRHDIYKFHVIVTTFEVLMNDIEFFGQIHWAAAVIDEAHRLKNKKCKLGEGLRYLDLDHRVLLTGTPLQNNVEELFGLLNFLEPEKFNCSATFVAEYGELKTEEQVERLKTVLKPMMLRRLKEDVEKSLAPKEETVVEVELTNIQKKYYRAIMERNFSFLCKGSSTNAPNLMNIMMELRKCCNHPFLIKGAEDAILSEFQANDNTLSEDDLTFRTMVYASGKLVLIHKLLPKLRADGHKVLIFSQMIRVLDILEDYLVHQGLPHLPINQMQLMYTVFRFQFERIDGRIHGPLRQEAIDRFSIDPDKFVFLLCTKAGGLGINLTAADVVIIYDSDWNPQNDLQAQARCHRIGQQKMVKVYRLITRNTYEREMFDRASLKLGLDRAVLQSMGSKEARQAQMTKKEIEDLLKKGAYGALMDDDKAGEDFCEEDIDQILQSRARVVQLEQGKENSTFSKATFSMSDNRSDIALDDPNFWQKWAKKAGVDETALAMKDLIVQTPRQRRQTNRYSSMMVNEPSNIPSPASFNMSDFDDNGNSNSSGDETVIQCSSGRIRSRRNRRAARNSRKSIPTSNIKQEKSLVSKEPDGCIESNQNVIEPLDRADLFRVERCLLTWSWGQWEQAISSVTFKRTMLPSELAYFSCALLDYTLQCLPPNSDVRTRAICETLARPGTWKLDIHQVNTVVSEATAKIKCMAPSISLNIDVENFEGQTPMLEQKVNKKDDMSSFELLTENKRCLDSPIPSDYNAVGSPVVDDVSSTDPLNTATVKLTADDTDIVHNMVKCNTQLESCEPVERNEIPEKDEDDIDDENPIKIEETQISPRLAAFKPELLLPSESFKKHVQRAGARLLNRVALLFFLQCDIIGINPAQDLISSKLSHTDFNELASSLPPLEALDSDLPAPWWDACCDKCLLLGIMKHGWEKYTAIRLDPKLCFRSRAVEIVQSQSPTVLEGLMKNNLGESEVVAKSPNGDYETEVDLIKTDDTTESKPEENVLSLCDPLTLVVPETTSENVDTAMDDVKVSEVDDNKLHNLGEDNIYKPLEKDVSSVPLMDTSNNDNNISDDILLAALPFPQLADLNSRARKLVGFFQRIKSQLESDSSRHIPKVEIEESVTCSPVVKLSEPKILKWTRREEADFYRVVSSFGVEFTEIPPTTDTDEVSKSNTTDVIDEESRPSSKPPIPRIYSWINFRQLGNLGRKSDQALVEYFQAFYRMCQRVCKKELTVFAEPASTIATTTTSGSSDLGCELVIDPISEERASRCLSRIDLLVRIRNNILQHPDLEERLKLCQSSSDLPGWWIPGKHDKELLFAAAKHGLARTDLNILQDSNSSFARIVQLIRDKLAHDPAVTDYPGDLNANQSSRSSIAAAAVSAARSAAAQLLKEEKGEEQESPDLSEIPSSELNVEKVDVPDKLEYNQLENYSPIISTNCQDPVTIKDDNEADSVTSEIVVAHDVTTPSGVNNTENDLSSDMNHIVNEKNNVKVTIKEDHSEFYILSNSASLVDGANSTDIIKVGSDSTVAEWSIKFATNLAISWPKDRTIQHRLELICQTVETNEWPNPRRFITPITTAISVSSSVANSTRSHAESKVTGLNSVFPQNYRSSSSLSRDSYSLSSSNSRRIPMNASHVSLPRKQYGLPVFSSEMTSNSLDSTCDLKLSNLTDISSVVTNSEFDDSPQFDFSMSERHINSSHCKSASLQSYSTETQSAAAIPTDPDESISTSANIPLNLNDNQLPFISNPTNENTLVDRNRGRIRNRSNRSNSLGKNLFTSRDKCQTNSDSDQEIVSFRDTTSNSEHFSQSSKSLSISASNPVSDDNDFSMPPPSMTSAPRSISGTNNRGRKRKSDTSKLPSDSNSTFTKVPYSSKRERLSSSKIESNNNDLQKASQNVNSDIWDVRVPVISLVDGSLIYGDKAPERRSLESWLDANPNYMPYSVEVEDRAIYNRVASARGQDTSNMEALAYKHYLNSLLASAATSSGVGNNNVTTSNSSSSVVASQVNNFNTQQYLQQQQLLNTFGAYARHPAYANLIASALSNWQSISSVPSSSTATSGTGAVSDTTTSKSRVPVSTSCAPSTSRSSKSRSTGNRSESSSRRRDPVEVTDTPLNCQAYPFVPERNSGGGTPTIQDPFQLNTGNQRMDSMLNAVYQQAAAMNLAYMCNPVTAAALYSQLMLACSGSVIPPDIGSSNVNLTSNAFASQQATLASLYANYLLSAKQMQQRQATQTTNHWDSQQLLASLASTLMSACGNSGEIDTTALLSMFSGAANSSLGIGTTSTPVKHSSSQQQSCTQPENRIHPLPTSPTPASEIASSVCSERETQDSGDTRQTVSCRHADQSQDKYDSTKEYEESQAILDLSK</sequence>
<feature type="compositionally biased region" description="Basic and acidic residues" evidence="11">
    <location>
        <begin position="2080"/>
        <end position="2090"/>
    </location>
</feature>
<dbReference type="CDD" id="cd18793">
    <property type="entry name" value="SF2_C_SNF"/>
    <property type="match status" value="1"/>
</dbReference>
<feature type="compositionally biased region" description="Polar residues" evidence="11">
    <location>
        <begin position="3266"/>
        <end position="3282"/>
    </location>
</feature>
<dbReference type="InterPro" id="IPR056342">
    <property type="entry name" value="HTH_CHD6-9"/>
</dbReference>
<evidence type="ECO:0000256" key="1">
    <source>
        <dbReference type="ARBA" id="ARBA00004123"/>
    </source>
</evidence>
<protein>
    <submittedName>
        <fullName evidence="12">Chromodomain-helicase-DNA-binding protein 9</fullName>
    </submittedName>
</protein>
<dbReference type="SMART" id="SM00298">
    <property type="entry name" value="CHROMO"/>
    <property type="match status" value="2"/>
</dbReference>
<dbReference type="InterPro" id="IPR000953">
    <property type="entry name" value="Chromo/chromo_shadow_dom"/>
</dbReference>
<dbReference type="SMART" id="SM00490">
    <property type="entry name" value="HELICc"/>
    <property type="match status" value="1"/>
</dbReference>
<evidence type="ECO:0000256" key="6">
    <source>
        <dbReference type="ARBA" id="ARBA00022853"/>
    </source>
</evidence>
<feature type="compositionally biased region" description="Polar residues" evidence="11">
    <location>
        <begin position="3350"/>
        <end position="3361"/>
    </location>
</feature>
<dbReference type="InterPro" id="IPR016197">
    <property type="entry name" value="Chromo-like_dom_sf"/>
</dbReference>
<feature type="compositionally biased region" description="Low complexity" evidence="11">
    <location>
        <begin position="2030"/>
        <end position="2047"/>
    </location>
</feature>
<feature type="compositionally biased region" description="Polar residues" evidence="11">
    <location>
        <begin position="3291"/>
        <end position="3300"/>
    </location>
</feature>
<feature type="compositionally biased region" description="Basic residues" evidence="11">
    <location>
        <begin position="746"/>
        <end position="755"/>
    </location>
</feature>
<evidence type="ECO:0000256" key="3">
    <source>
        <dbReference type="ARBA" id="ARBA00022741"/>
    </source>
</evidence>
<dbReference type="SMART" id="SM00487">
    <property type="entry name" value="DEXDc"/>
    <property type="match status" value="1"/>
</dbReference>
<dbReference type="PROSITE" id="PS51192">
    <property type="entry name" value="HELICASE_ATP_BIND_1"/>
    <property type="match status" value="1"/>
</dbReference>
<feature type="compositionally biased region" description="Polar residues" evidence="11">
    <location>
        <begin position="3328"/>
        <end position="3340"/>
    </location>
</feature>
<dbReference type="STRING" id="6185.A0A094ZL22"/>
<evidence type="ECO:0000256" key="8">
    <source>
        <dbReference type="ARBA" id="ARBA00023125"/>
    </source>
</evidence>
<dbReference type="Gene3D" id="2.40.50.40">
    <property type="match status" value="2"/>
</dbReference>
<dbReference type="PROSITE" id="PS51194">
    <property type="entry name" value="HELICASE_CTER"/>
    <property type="match status" value="1"/>
</dbReference>
<evidence type="ECO:0000313" key="12">
    <source>
        <dbReference type="EMBL" id="KGB35350.1"/>
    </source>
</evidence>
<keyword evidence="2" id="KW-0677">Repeat</keyword>
<dbReference type="Pfam" id="PF00176">
    <property type="entry name" value="SNF2-rel_dom"/>
    <property type="match status" value="1"/>
</dbReference>
<feature type="compositionally biased region" description="Basic and acidic residues" evidence="11">
    <location>
        <begin position="915"/>
        <end position="925"/>
    </location>
</feature>
<keyword evidence="10" id="KW-0539">Nucleus</keyword>
<feature type="region of interest" description="Disordered" evidence="11">
    <location>
        <begin position="2884"/>
        <end position="2905"/>
    </location>
</feature>
<gene>
    <name evidence="12" type="ORF">MS3_03595</name>
</gene>
<dbReference type="FunFam" id="3.40.50.10810:FF:000003">
    <property type="entry name" value="chromodomain-helicase-DNA-binding protein 8 isoform X4"/>
    <property type="match status" value="1"/>
</dbReference>
<feature type="compositionally biased region" description="Polar residues" evidence="11">
    <location>
        <begin position="1278"/>
        <end position="1287"/>
    </location>
</feature>
<feature type="region of interest" description="Disordered" evidence="11">
    <location>
        <begin position="685"/>
        <end position="778"/>
    </location>
</feature>
<dbReference type="InterPro" id="IPR049730">
    <property type="entry name" value="SNF2/RAD54-like_C"/>
</dbReference>
<feature type="region of interest" description="Disordered" evidence="11">
    <location>
        <begin position="2656"/>
        <end position="2681"/>
    </location>
</feature>
<proteinExistence type="predicted"/>
<evidence type="ECO:0000256" key="10">
    <source>
        <dbReference type="ARBA" id="ARBA00023242"/>
    </source>
</evidence>
<dbReference type="SUPFAM" id="SSF160481">
    <property type="entry name" value="BRK domain-like"/>
    <property type="match status" value="1"/>
</dbReference>
<feature type="compositionally biased region" description="Polar residues" evidence="11">
    <location>
        <begin position="685"/>
        <end position="694"/>
    </location>
</feature>
<keyword evidence="3" id="KW-0547">Nucleotide-binding</keyword>
<feature type="compositionally biased region" description="Polar residues" evidence="11">
    <location>
        <begin position="3374"/>
        <end position="3385"/>
    </location>
</feature>
<feature type="region of interest" description="Disordered" evidence="11">
    <location>
        <begin position="3206"/>
        <end position="3385"/>
    </location>
</feature>
<dbReference type="Pfam" id="PF00271">
    <property type="entry name" value="Helicase_C"/>
    <property type="match status" value="1"/>
</dbReference>
<dbReference type="GO" id="GO:0016787">
    <property type="term" value="F:hydrolase activity"/>
    <property type="evidence" value="ECO:0007669"/>
    <property type="project" value="UniProtKB-KW"/>
</dbReference>
<dbReference type="Gene3D" id="3.40.50.10810">
    <property type="entry name" value="Tandem AAA-ATPase domain"/>
    <property type="match status" value="1"/>
</dbReference>
<evidence type="ECO:0000256" key="7">
    <source>
        <dbReference type="ARBA" id="ARBA00023015"/>
    </source>
</evidence>
<feature type="compositionally biased region" description="Basic and acidic residues" evidence="11">
    <location>
        <begin position="1267"/>
        <end position="1276"/>
    </location>
</feature>
<dbReference type="Pfam" id="PF07533">
    <property type="entry name" value="BRK"/>
    <property type="match status" value="1"/>
</dbReference>
<feature type="region of interest" description="Disordered" evidence="11">
    <location>
        <begin position="1259"/>
        <end position="1290"/>
    </location>
</feature>
<dbReference type="GO" id="GO:0005634">
    <property type="term" value="C:nucleus"/>
    <property type="evidence" value="ECO:0007669"/>
    <property type="project" value="UniProtKB-SubCell"/>
</dbReference>
<keyword evidence="4" id="KW-0378">Hydrolase</keyword>
<dbReference type="InterPro" id="IPR006576">
    <property type="entry name" value="BRK_domain"/>
</dbReference>
<dbReference type="PANTHER" id="PTHR46850:SF1">
    <property type="entry name" value="CHROMODOMAIN-HELICASE-DNA-BINDING PROTEIN 9"/>
    <property type="match status" value="1"/>
</dbReference>
<evidence type="ECO:0000256" key="5">
    <source>
        <dbReference type="ARBA" id="ARBA00022840"/>
    </source>
</evidence>
<keyword evidence="8 12" id="KW-0238">DNA-binding</keyword>
<feature type="region of interest" description="Disordered" evidence="11">
    <location>
        <begin position="3773"/>
        <end position="3858"/>
    </location>
</feature>
<feature type="compositionally biased region" description="Basic and acidic residues" evidence="11">
    <location>
        <begin position="3832"/>
        <end position="3848"/>
    </location>
</feature>
<feature type="compositionally biased region" description="Polar residues" evidence="11">
    <location>
        <begin position="3773"/>
        <end position="3793"/>
    </location>
</feature>
<feature type="compositionally biased region" description="Low complexity" evidence="11">
    <location>
        <begin position="3570"/>
        <end position="3591"/>
    </location>
</feature>
<dbReference type="InterPro" id="IPR051493">
    <property type="entry name" value="CHD"/>
</dbReference>
<dbReference type="InterPro" id="IPR023780">
    <property type="entry name" value="Chromo_domain"/>
</dbReference>
<evidence type="ECO:0000256" key="2">
    <source>
        <dbReference type="ARBA" id="ARBA00022737"/>
    </source>
</evidence>
<name>A0A094ZL22_SCHHA</name>
<accession>A0A094ZL22</accession>
<keyword evidence="7" id="KW-0805">Transcription regulation</keyword>
<evidence type="ECO:0000256" key="9">
    <source>
        <dbReference type="ARBA" id="ARBA00023163"/>
    </source>
</evidence>
<feature type="compositionally biased region" description="Polar residues" evidence="11">
    <location>
        <begin position="761"/>
        <end position="772"/>
    </location>
</feature>
<dbReference type="InterPro" id="IPR038718">
    <property type="entry name" value="SNF2-like_sf"/>
</dbReference>
<dbReference type="InterPro" id="IPR027417">
    <property type="entry name" value="P-loop_NTPase"/>
</dbReference>
<feature type="compositionally biased region" description="Polar residues" evidence="11">
    <location>
        <begin position="996"/>
        <end position="1013"/>
    </location>
</feature>
<keyword evidence="5" id="KW-0067">ATP-binding</keyword>
<feature type="compositionally biased region" description="Low complexity" evidence="11">
    <location>
        <begin position="3543"/>
        <end position="3563"/>
    </location>
</feature>
<feature type="compositionally biased region" description="Basic residues" evidence="11">
    <location>
        <begin position="850"/>
        <end position="874"/>
    </location>
</feature>
<evidence type="ECO:0000256" key="4">
    <source>
        <dbReference type="ARBA" id="ARBA00022801"/>
    </source>
</evidence>
<keyword evidence="9" id="KW-0804">Transcription</keyword>
<dbReference type="InterPro" id="IPR001650">
    <property type="entry name" value="Helicase_C-like"/>
</dbReference>
<feature type="compositionally biased region" description="Low complexity" evidence="11">
    <location>
        <begin position="3301"/>
        <end position="3312"/>
    </location>
</feature>
<evidence type="ECO:0000256" key="11">
    <source>
        <dbReference type="SAM" id="MobiDB-lite"/>
    </source>
</evidence>
<dbReference type="InterPro" id="IPR000330">
    <property type="entry name" value="SNF2_N"/>
</dbReference>